<reference evidence="10 11" key="1">
    <citation type="submission" date="2018-04" db="EMBL/GenBank/DDBJ databases">
        <title>Methylobacterium sp. PR1016A genome.</title>
        <authorList>
            <person name="Park W."/>
        </authorList>
    </citation>
    <scope>NUCLEOTIDE SEQUENCE [LARGE SCALE GENOMIC DNA]</scope>
    <source>
        <strain evidence="10 11">PR1016A</strain>
    </source>
</reference>
<feature type="region of interest" description="Disordered" evidence="7">
    <location>
        <begin position="1"/>
        <end position="24"/>
    </location>
</feature>
<evidence type="ECO:0000256" key="2">
    <source>
        <dbReference type="ARBA" id="ARBA00006645"/>
    </source>
</evidence>
<feature type="domain" description="DNA topoisomerase IB N-terminal" evidence="9">
    <location>
        <begin position="45"/>
        <end position="93"/>
    </location>
</feature>
<evidence type="ECO:0000259" key="9">
    <source>
        <dbReference type="Pfam" id="PF21338"/>
    </source>
</evidence>
<feature type="compositionally biased region" description="Basic and acidic residues" evidence="7">
    <location>
        <begin position="395"/>
        <end position="405"/>
    </location>
</feature>
<feature type="compositionally biased region" description="Low complexity" evidence="7">
    <location>
        <begin position="421"/>
        <end position="431"/>
    </location>
</feature>
<name>A0A2R4WQN5_9HYPH</name>
<feature type="compositionally biased region" description="Basic and acidic residues" evidence="7">
    <location>
        <begin position="12"/>
        <end position="24"/>
    </location>
</feature>
<keyword evidence="11" id="KW-1185">Reference proteome</keyword>
<dbReference type="Gene3D" id="1.10.132.120">
    <property type="match status" value="1"/>
</dbReference>
<dbReference type="Pfam" id="PF01028">
    <property type="entry name" value="Topoisom_I"/>
    <property type="match status" value="1"/>
</dbReference>
<comment type="catalytic activity">
    <reaction evidence="1">
        <text>ATP-independent breakage of single-stranded DNA, followed by passage and rejoining.</text>
        <dbReference type="EC" id="5.6.2.1"/>
    </reaction>
</comment>
<keyword evidence="5" id="KW-0238">DNA-binding</keyword>
<dbReference type="RefSeq" id="WP_099955616.1">
    <property type="nucleotide sequence ID" value="NZ_CP028843.1"/>
</dbReference>
<dbReference type="InterPro" id="IPR001631">
    <property type="entry name" value="TopoI"/>
</dbReference>
<dbReference type="GO" id="GO:0006265">
    <property type="term" value="P:DNA topological change"/>
    <property type="evidence" value="ECO:0007669"/>
    <property type="project" value="InterPro"/>
</dbReference>
<dbReference type="EC" id="5.6.2.1" evidence="3"/>
<feature type="domain" description="DNA topoisomerase I catalytic core eukaryotic-type" evidence="8">
    <location>
        <begin position="105"/>
        <end position="311"/>
    </location>
</feature>
<evidence type="ECO:0000256" key="7">
    <source>
        <dbReference type="SAM" id="MobiDB-lite"/>
    </source>
</evidence>
<dbReference type="InterPro" id="IPR035447">
    <property type="entry name" value="DNA_topo_I_N_sf"/>
</dbReference>
<dbReference type="InterPro" id="IPR049331">
    <property type="entry name" value="Top1B_N_bact"/>
</dbReference>
<dbReference type="InterPro" id="IPR011010">
    <property type="entry name" value="DNA_brk_join_enz"/>
</dbReference>
<evidence type="ECO:0000256" key="6">
    <source>
        <dbReference type="ARBA" id="ARBA00023235"/>
    </source>
</evidence>
<feature type="region of interest" description="Disordered" evidence="7">
    <location>
        <begin position="364"/>
        <end position="437"/>
    </location>
</feature>
<evidence type="ECO:0000256" key="3">
    <source>
        <dbReference type="ARBA" id="ARBA00012891"/>
    </source>
</evidence>
<sequence length="437" mass="48584">MLSDPEMAEPAAEDRVDTRDAAREAGLRYVSDEEPGYRRKRNGRGFAYVDGTGAKVRDAAALARIRSLAIPPAYTDVWICRHANGHIQATGRDARGRKQYRYHPEFRQARESTKFAHMMTFAEVLPGIRATVEEHMGRRGLPREKVLATVVHLLETTLIRVGNDDYAKQNKSYGLTTLRDPHVRIEGRELRFRFKGKSNKVWELAVHDRRVAKIVKACQDLPGQELFQYLDEDGEQRDVTSADVNAYLREITGRDITAKDFRTWSGTVLAAMALREFEAFDSEAKAKRNVRAAIERVAERLGNTPTICRKCYIHPEILGCYLEGELLLQVKDEVEAALRDDIARLRPEETAVLGLLQGRLARAAQEARTKAGTGRNKGSSSKGSSNKGSSSKRSTSKDRMKEAEPGKGTMAKGRSVKGERASAGSSRSGKAAARKAA</sequence>
<dbReference type="Gene3D" id="3.30.66.10">
    <property type="entry name" value="DNA topoisomerase I domain"/>
    <property type="match status" value="1"/>
</dbReference>
<evidence type="ECO:0000256" key="4">
    <source>
        <dbReference type="ARBA" id="ARBA00023029"/>
    </source>
</evidence>
<organism evidence="10 11">
    <name type="scientific">Methylobacterium currus</name>
    <dbReference type="NCBI Taxonomy" id="2051553"/>
    <lineage>
        <taxon>Bacteria</taxon>
        <taxon>Pseudomonadati</taxon>
        <taxon>Pseudomonadota</taxon>
        <taxon>Alphaproteobacteria</taxon>
        <taxon>Hyphomicrobiales</taxon>
        <taxon>Methylobacteriaceae</taxon>
        <taxon>Methylobacterium</taxon>
    </lineage>
</organism>
<evidence type="ECO:0000313" key="11">
    <source>
        <dbReference type="Proteomes" id="UP000244755"/>
    </source>
</evidence>
<dbReference type="EMBL" id="CP028843">
    <property type="protein sequence ID" value="AWB23839.1"/>
    <property type="molecule type" value="Genomic_DNA"/>
</dbReference>
<dbReference type="GO" id="GO:0003917">
    <property type="term" value="F:DNA topoisomerase type I (single strand cut, ATP-independent) activity"/>
    <property type="evidence" value="ECO:0007669"/>
    <property type="project" value="UniProtKB-EC"/>
</dbReference>
<feature type="compositionally biased region" description="Low complexity" evidence="7">
    <location>
        <begin position="364"/>
        <end position="393"/>
    </location>
</feature>
<dbReference type="AlphaFoldDB" id="A0A2R4WQN5"/>
<evidence type="ECO:0000256" key="1">
    <source>
        <dbReference type="ARBA" id="ARBA00000213"/>
    </source>
</evidence>
<dbReference type="PROSITE" id="PS52038">
    <property type="entry name" value="TOPO_IB_2"/>
    <property type="match status" value="1"/>
</dbReference>
<dbReference type="PRINTS" id="PR00416">
    <property type="entry name" value="EUTPISMRASEI"/>
</dbReference>
<gene>
    <name evidence="10" type="ORF">DA075_25540</name>
</gene>
<accession>A0A2R4WQN5</accession>
<dbReference type="SUPFAM" id="SSF55869">
    <property type="entry name" value="DNA topoisomerase I domain"/>
    <property type="match status" value="1"/>
</dbReference>
<dbReference type="Pfam" id="PF21338">
    <property type="entry name" value="Top1B_N_bact"/>
    <property type="match status" value="1"/>
</dbReference>
<dbReference type="Proteomes" id="UP000244755">
    <property type="component" value="Chromosome 1"/>
</dbReference>
<evidence type="ECO:0000313" key="10">
    <source>
        <dbReference type="EMBL" id="AWB23839.1"/>
    </source>
</evidence>
<comment type="similarity">
    <text evidence="2">Belongs to the type IB topoisomerase family.</text>
</comment>
<dbReference type="Gene3D" id="3.90.15.10">
    <property type="entry name" value="Topoisomerase I, Chain A, domain 3"/>
    <property type="match status" value="1"/>
</dbReference>
<evidence type="ECO:0000256" key="5">
    <source>
        <dbReference type="ARBA" id="ARBA00023125"/>
    </source>
</evidence>
<evidence type="ECO:0000259" key="8">
    <source>
        <dbReference type="Pfam" id="PF01028"/>
    </source>
</evidence>
<keyword evidence="4" id="KW-0799">Topoisomerase</keyword>
<dbReference type="KEGG" id="mee:DA075_25540"/>
<dbReference type="SUPFAM" id="SSF56349">
    <property type="entry name" value="DNA breaking-rejoining enzymes"/>
    <property type="match status" value="1"/>
</dbReference>
<dbReference type="InterPro" id="IPR014711">
    <property type="entry name" value="TopoI_cat_a-hlx-sub_euk"/>
</dbReference>
<dbReference type="OrthoDB" id="9778962at2"/>
<proteinExistence type="inferred from homology"/>
<keyword evidence="6 10" id="KW-0413">Isomerase</keyword>
<dbReference type="GO" id="GO:0003677">
    <property type="term" value="F:DNA binding"/>
    <property type="evidence" value="ECO:0007669"/>
    <property type="project" value="UniProtKB-KW"/>
</dbReference>
<protein>
    <recommendedName>
        <fullName evidence="3">DNA topoisomerase</fullName>
        <ecNumber evidence="3">5.6.2.1</ecNumber>
    </recommendedName>
</protein>
<dbReference type="InterPro" id="IPR013500">
    <property type="entry name" value="TopoI_cat_euk"/>
</dbReference>